<dbReference type="InterPro" id="IPR008593">
    <property type="entry name" value="Dam_MeTrfase"/>
</dbReference>
<dbReference type="EMBL" id="CP088100">
    <property type="protein sequence ID" value="UFW91085.1"/>
    <property type="molecule type" value="Genomic_DNA"/>
</dbReference>
<organism evidence="1 2">
    <name type="scientific">Bradyrhizobium barranii</name>
    <dbReference type="NCBI Taxonomy" id="2992140"/>
    <lineage>
        <taxon>Bacteria</taxon>
        <taxon>Pseudomonadati</taxon>
        <taxon>Pseudomonadota</taxon>
        <taxon>Alphaproteobacteria</taxon>
        <taxon>Hyphomicrobiales</taxon>
        <taxon>Nitrobacteraceae</taxon>
        <taxon>Bradyrhizobium</taxon>
    </lineage>
</organism>
<keyword evidence="2" id="KW-1185">Reference proteome</keyword>
<sequence length="181" mass="20309">MSVIEWITPRPFIHLAKSVMGDIDLDPASSDAAQRNVQARRYFTPERDGLRERWFGRIWLNPPQGRGATAPFTKKLISDYRSGNVDEAIILVPNSLDTAWAQMLMDETGLAVFKQGRISFESIERKSATPPNGQVFFYLGKRPERFVEKFGPLGNVGHLPPTWATTTGRVAEWNSYTPAAA</sequence>
<name>A0ABY3QZH0_9BRAD</name>
<dbReference type="Proteomes" id="UP001430990">
    <property type="component" value="Chromosome"/>
</dbReference>
<dbReference type="Pfam" id="PF05869">
    <property type="entry name" value="Dam"/>
    <property type="match status" value="1"/>
</dbReference>
<accession>A0ABY3QZH0</accession>
<protein>
    <submittedName>
        <fullName evidence="1">Phage N-6-adenine-methyltransferase</fullName>
    </submittedName>
</protein>
<dbReference type="RefSeq" id="WP_231145120.1">
    <property type="nucleotide sequence ID" value="NZ_CP088100.1"/>
</dbReference>
<gene>
    <name evidence="1" type="ORF">BjapCC829_22120</name>
</gene>
<reference evidence="1" key="1">
    <citation type="submission" date="2021-11" db="EMBL/GenBank/DDBJ databases">
        <title>Australian commercial rhizobial inoculants.</title>
        <authorList>
            <person name="Kohlmeier M.G."/>
            <person name="O'Hara G.W."/>
            <person name="Colombi E."/>
            <person name="Ramsay J.P."/>
            <person name="Terpolilli J."/>
        </authorList>
    </citation>
    <scope>NUCLEOTIDE SEQUENCE</scope>
    <source>
        <strain evidence="1">CC829</strain>
    </source>
</reference>
<evidence type="ECO:0000313" key="1">
    <source>
        <dbReference type="EMBL" id="UFW91085.1"/>
    </source>
</evidence>
<evidence type="ECO:0000313" key="2">
    <source>
        <dbReference type="Proteomes" id="UP001430990"/>
    </source>
</evidence>
<proteinExistence type="predicted"/>